<evidence type="ECO:0000313" key="1">
    <source>
        <dbReference type="EMBL" id="KAJ8897588.1"/>
    </source>
</evidence>
<dbReference type="Proteomes" id="UP001159363">
    <property type="component" value="Chromosome 1"/>
</dbReference>
<keyword evidence="2" id="KW-1185">Reference proteome</keyword>
<protein>
    <submittedName>
        <fullName evidence="1">Uncharacterized protein</fullName>
    </submittedName>
</protein>
<dbReference type="PANTHER" id="PTHR41151:SF1">
    <property type="entry name" value="PARTNER OF BURSICON"/>
    <property type="match status" value="1"/>
</dbReference>
<reference evidence="1 2" key="1">
    <citation type="submission" date="2023-02" db="EMBL/GenBank/DDBJ databases">
        <title>LHISI_Scaffold_Assembly.</title>
        <authorList>
            <person name="Stuart O.P."/>
            <person name="Cleave R."/>
            <person name="Magrath M.J.L."/>
            <person name="Mikheyev A.S."/>
        </authorList>
    </citation>
    <scope>NUCLEOTIDE SEQUENCE [LARGE SCALE GENOMIC DNA]</scope>
    <source>
        <strain evidence="1">Daus_M_001</strain>
        <tissue evidence="1">Leg muscle</tissue>
    </source>
</reference>
<dbReference type="InterPro" id="IPR034441">
    <property type="entry name" value="Bursicon_suB"/>
</dbReference>
<dbReference type="PANTHER" id="PTHR41151">
    <property type="entry name" value="PARTNER OF BURSICON"/>
    <property type="match status" value="1"/>
</dbReference>
<gene>
    <name evidence="1" type="ORF">PR048_002937</name>
</gene>
<evidence type="ECO:0000313" key="2">
    <source>
        <dbReference type="Proteomes" id="UP001159363"/>
    </source>
</evidence>
<name>A0ABQ9ILK5_9NEOP</name>
<accession>A0ABQ9ILK5</accession>
<organism evidence="1 2">
    <name type="scientific">Dryococelus australis</name>
    <dbReference type="NCBI Taxonomy" id="614101"/>
    <lineage>
        <taxon>Eukaryota</taxon>
        <taxon>Metazoa</taxon>
        <taxon>Ecdysozoa</taxon>
        <taxon>Arthropoda</taxon>
        <taxon>Hexapoda</taxon>
        <taxon>Insecta</taxon>
        <taxon>Pterygota</taxon>
        <taxon>Neoptera</taxon>
        <taxon>Polyneoptera</taxon>
        <taxon>Phasmatodea</taxon>
        <taxon>Verophasmatodea</taxon>
        <taxon>Anareolatae</taxon>
        <taxon>Phasmatidae</taxon>
        <taxon>Eurycanthinae</taxon>
        <taxon>Dryococelus</taxon>
    </lineage>
</organism>
<comment type="caution">
    <text evidence="1">The sequence shown here is derived from an EMBL/GenBank/DDBJ whole genome shotgun (WGS) entry which is preliminary data.</text>
</comment>
<dbReference type="EMBL" id="JARBHB010000001">
    <property type="protein sequence ID" value="KAJ8897588.1"/>
    <property type="molecule type" value="Genomic_DNA"/>
</dbReference>
<proteinExistence type="predicted"/>
<sequence>MPAVIREVFGRLSGGKVTLLGIFPPISSMNLKTKGEKRKKLVRSSDDHVCSKMLACTCDDVGEGKKAAQCLDTEWLLSNLDANSYLFYLCGPNISVDAQKRKNIGECVMCGVCTRCGVQVMAATYCAGPLLLAVTLVLCRLGPARADGGEACETLPSELHITKGTCSRLYLLALQHPRSPTLSETKMEPSLVGDVRESIVPCLNREIPEKTHRPAASPDMIPTLEKPGVTPPGMEPGSPWWQASTLAGLWRGEEDGTSCVPLTMCVAEEFDELGRLQRTCNGDVEVSKCEGACNSQVQPSVITPTGFLKSSVSATVQSCIHQGLQELQDTLITAFLGLDYHGSDRGNGRLPCLPANLYEEGMGKKSAYTPQEKTRLEINAQLHVINEVEEKISTRTEEWVGIVPHVAVRDGVRSMVQAGELTSQQSRHGATSLLHHFALPPAASLQLFTFSRLTVRVFGAASESRLKPYLNRHRERPECYCCRESFLRERTITLTHCYNPDGVRLTNDQATLEIKLREPADCKCFKCGDFSR</sequence>